<dbReference type="Proteomes" id="UP000653127">
    <property type="component" value="Unassembled WGS sequence"/>
</dbReference>
<dbReference type="PANTHER" id="PTHR43434">
    <property type="entry name" value="PHOSPHOGLYCOLATE PHOSPHATASE"/>
    <property type="match status" value="1"/>
</dbReference>
<dbReference type="SFLD" id="SFLDS00003">
    <property type="entry name" value="Haloacid_Dehalogenase"/>
    <property type="match status" value="1"/>
</dbReference>
<dbReference type="RefSeq" id="WP_249281791.1">
    <property type="nucleotide sequence ID" value="NZ_JACRST010000001.1"/>
</dbReference>
<dbReference type="Pfam" id="PF13419">
    <property type="entry name" value="HAD_2"/>
    <property type="match status" value="1"/>
</dbReference>
<dbReference type="SUPFAM" id="SSF56784">
    <property type="entry name" value="HAD-like"/>
    <property type="match status" value="1"/>
</dbReference>
<dbReference type="GO" id="GO:0006281">
    <property type="term" value="P:DNA repair"/>
    <property type="evidence" value="ECO:0007669"/>
    <property type="project" value="TreeGrafter"/>
</dbReference>
<comment type="caution">
    <text evidence="1">The sequence shown here is derived from an EMBL/GenBank/DDBJ whole genome shotgun (WGS) entry which is preliminary data.</text>
</comment>
<dbReference type="GO" id="GO:0008967">
    <property type="term" value="F:phosphoglycolate phosphatase activity"/>
    <property type="evidence" value="ECO:0007669"/>
    <property type="project" value="TreeGrafter"/>
</dbReference>
<dbReference type="InterPro" id="IPR036412">
    <property type="entry name" value="HAD-like_sf"/>
</dbReference>
<dbReference type="InterPro" id="IPR006439">
    <property type="entry name" value="HAD-SF_hydro_IA"/>
</dbReference>
<dbReference type="AlphaFoldDB" id="A0A926DY85"/>
<name>A0A926DY85_9FIRM</name>
<dbReference type="PANTHER" id="PTHR43434:SF26">
    <property type="entry name" value="PYROPHOSPHATASE PPAX"/>
    <property type="match status" value="1"/>
</dbReference>
<organism evidence="1 2">
    <name type="scientific">Ligaoa zhengdingensis</name>
    <dbReference type="NCBI Taxonomy" id="2763658"/>
    <lineage>
        <taxon>Bacteria</taxon>
        <taxon>Bacillati</taxon>
        <taxon>Bacillota</taxon>
        <taxon>Clostridia</taxon>
        <taxon>Eubacteriales</taxon>
        <taxon>Oscillospiraceae</taxon>
        <taxon>Ligaoa</taxon>
    </lineage>
</organism>
<dbReference type="NCBIfam" id="TIGR01549">
    <property type="entry name" value="HAD-SF-IA-v1"/>
    <property type="match status" value="1"/>
</dbReference>
<dbReference type="SFLD" id="SFLDG01129">
    <property type="entry name" value="C1.5:_HAD__Beta-PGM__Phosphata"/>
    <property type="match status" value="1"/>
</dbReference>
<dbReference type="PRINTS" id="PR00413">
    <property type="entry name" value="HADHALOGNASE"/>
</dbReference>
<gene>
    <name evidence="1" type="ORF">H8711_01635</name>
</gene>
<sequence>MYRYFVFDVDGTLLDTEEICLTALQRLIRSRQGREVALEDCRFSLGVPSGRVLTMLGLEATSDLMDEWNGYYDKMLPYARTFDGIPELLEELFRRGVPMGVITSRTRGEVETDPSLRKLSHYFEVMVTADDTAEHKPSPAPMLHYLQRTGALPGETLYIGDTAHDWACAHGAGVDFALAGWSAADPSGIAARYIPLTPGELLALAASLVE</sequence>
<keyword evidence="1" id="KW-0378">Hydrolase</keyword>
<dbReference type="GO" id="GO:0005829">
    <property type="term" value="C:cytosol"/>
    <property type="evidence" value="ECO:0007669"/>
    <property type="project" value="TreeGrafter"/>
</dbReference>
<proteinExistence type="predicted"/>
<dbReference type="InterPro" id="IPR023214">
    <property type="entry name" value="HAD_sf"/>
</dbReference>
<protein>
    <submittedName>
        <fullName evidence="1">HAD family hydrolase</fullName>
    </submittedName>
</protein>
<dbReference type="EMBL" id="JACRST010000001">
    <property type="protein sequence ID" value="MBC8545639.1"/>
    <property type="molecule type" value="Genomic_DNA"/>
</dbReference>
<evidence type="ECO:0000313" key="2">
    <source>
        <dbReference type="Proteomes" id="UP000653127"/>
    </source>
</evidence>
<accession>A0A926DY85</accession>
<dbReference type="InterPro" id="IPR041492">
    <property type="entry name" value="HAD_2"/>
</dbReference>
<reference evidence="1" key="1">
    <citation type="submission" date="2020-08" db="EMBL/GenBank/DDBJ databases">
        <title>Genome public.</title>
        <authorList>
            <person name="Liu C."/>
            <person name="Sun Q."/>
        </authorList>
    </citation>
    <scope>NUCLEOTIDE SEQUENCE</scope>
    <source>
        <strain evidence="1">NSJ-31</strain>
    </source>
</reference>
<dbReference type="InterPro" id="IPR050155">
    <property type="entry name" value="HAD-like_hydrolase_sf"/>
</dbReference>
<keyword evidence="2" id="KW-1185">Reference proteome</keyword>
<dbReference type="Gene3D" id="1.10.150.240">
    <property type="entry name" value="Putative phosphatase, domain 2"/>
    <property type="match status" value="1"/>
</dbReference>
<dbReference type="InterPro" id="IPR023198">
    <property type="entry name" value="PGP-like_dom2"/>
</dbReference>
<evidence type="ECO:0000313" key="1">
    <source>
        <dbReference type="EMBL" id="MBC8545639.1"/>
    </source>
</evidence>
<dbReference type="Gene3D" id="3.40.50.1000">
    <property type="entry name" value="HAD superfamily/HAD-like"/>
    <property type="match status" value="1"/>
</dbReference>